<keyword evidence="2" id="KW-1185">Reference proteome</keyword>
<organism evidence="1 2">
    <name type="scientific">Rhodobacter lacus</name>
    <dbReference type="NCBI Taxonomy" id="1641972"/>
    <lineage>
        <taxon>Bacteria</taxon>
        <taxon>Pseudomonadati</taxon>
        <taxon>Pseudomonadota</taxon>
        <taxon>Alphaproteobacteria</taxon>
        <taxon>Rhodobacterales</taxon>
        <taxon>Rhodobacter group</taxon>
        <taxon>Rhodobacter</taxon>
    </lineage>
</organism>
<evidence type="ECO:0000313" key="1">
    <source>
        <dbReference type="EMBL" id="MFD2175683.1"/>
    </source>
</evidence>
<protein>
    <recommendedName>
        <fullName evidence="3">Tail fiber protein</fullName>
    </recommendedName>
</protein>
<name>A0ABW5ABF2_9RHOB</name>
<gene>
    <name evidence="1" type="ORF">ACFSM0_16435</name>
</gene>
<proteinExistence type="predicted"/>
<reference evidence="2" key="1">
    <citation type="journal article" date="2019" name="Int. J. Syst. Evol. Microbiol.">
        <title>The Global Catalogue of Microorganisms (GCM) 10K type strain sequencing project: providing services to taxonomists for standard genome sequencing and annotation.</title>
        <authorList>
            <consortium name="The Broad Institute Genomics Platform"/>
            <consortium name="The Broad Institute Genome Sequencing Center for Infectious Disease"/>
            <person name="Wu L."/>
            <person name="Ma J."/>
        </authorList>
    </citation>
    <scope>NUCLEOTIDE SEQUENCE [LARGE SCALE GENOMIC DNA]</scope>
    <source>
        <strain evidence="2">CCUG 55131</strain>
    </source>
</reference>
<accession>A0ABW5ABF2</accession>
<evidence type="ECO:0008006" key="3">
    <source>
        <dbReference type="Google" id="ProtNLM"/>
    </source>
</evidence>
<dbReference type="Proteomes" id="UP001597413">
    <property type="component" value="Unassembled WGS sequence"/>
</dbReference>
<dbReference type="EMBL" id="JBHUIX010000018">
    <property type="protein sequence ID" value="MFD2175683.1"/>
    <property type="molecule type" value="Genomic_DNA"/>
</dbReference>
<comment type="caution">
    <text evidence="1">The sequence shown here is derived from an EMBL/GenBank/DDBJ whole genome shotgun (WGS) entry which is preliminary data.</text>
</comment>
<evidence type="ECO:0000313" key="2">
    <source>
        <dbReference type="Proteomes" id="UP001597413"/>
    </source>
</evidence>
<dbReference type="RefSeq" id="WP_377392959.1">
    <property type="nucleotide sequence ID" value="NZ_JBHUIX010000018.1"/>
</dbReference>
<sequence length="965" mass="99905">MSVLTNTISPRQETYTVGATASTGPFSIPFPFLDRDEVQVFVNGNEVADFVAVQASKYSTEGNYVTLSAPVSNSTVTVWSNIGSNRAIGENIVASELSVEIDRIFAKLQEQDQRAIERGIEPLTEGAIVVLGDGKTVATGPSVDEIKNAQSYSVLAANSAAGAASDLAGATRKAADAAASATIASNSASTATNKASSANISAQAAASSATAAAQSEAAAADHAAAAAQSQAVAEQAVQAISDVATSAAAAETNARDAANSATAAGDSAASAAASASTADTKASQASASATAAVTSATKAASSETSAATSAATASDKAATATAGANTATAKATEAAGSATEAYNSSSSSRFYRDQAQTYSTAAGTSATAAAASATVAQEAADGIAGDTAIVRTTGDQSLSGFKKFTGATIGRPSDHYVSSINTFYAIGSTLGQLSTEGGNAVNLTSNGYRTNAGLWSSFGVGGYYGAAQIALQPNGTISFRAETRKESGTNYLVEEQALLSQGGMFLKTQGYANGTFSSRTEAAAAKISSVIKRIAYYHENGLILEFVRAPASYTRTAALTTADGQKWVPAGNGSFYHWGAVADGVTDDRTAVAGAISSGYPIVNRRFDEFAVSASAWATTNNIFIRGGVLVPISELQHGLVFDYSAHSGAPYKVDIDDFQFKPRATNLYNLLMIRWSVATCQNYRGTPAVWLGDGVVFGDAQSEYQFAKAISFVNVNNPVIGKITICGGQNATIAAGTVGRQWRVGSSGISIETADYGGGTVPSVVGYKITDTVIRNVETGILGNSNMEGLHLKGNTIVNVNRGVYCDWNNIQPTNPGLFIVANHINALLDCIYAEGVYEFYIKFNELYRFENVDTQNSWTPYRLVTCDRGSIIGNQINGNGLRDGGTAINERLSGYLSGCKRSLIADNRAYKVDKRIVVDTPPTVAGQELRFRDNVAEGLLGTSLTDQTDTVSAAGCLYAWSYA</sequence>